<dbReference type="OrthoDB" id="6716525at2"/>
<protein>
    <submittedName>
        <fullName evidence="1">Uncharacterized protein</fullName>
    </submittedName>
</protein>
<keyword evidence="2" id="KW-1185">Reference proteome</keyword>
<reference evidence="2" key="1">
    <citation type="submission" date="2016-09" db="EMBL/GenBank/DDBJ databases">
        <authorList>
            <person name="Varghese N."/>
            <person name="Submissions S."/>
        </authorList>
    </citation>
    <scope>NUCLEOTIDE SEQUENCE [LARGE SCALE GENOMIC DNA]</scope>
    <source>
        <strain evidence="2">ANC 4466</strain>
    </source>
</reference>
<sequence>MSNNDMKLIQTEFFLLLKQLHIKPNQGSGNSYPEVLEALRWVKPVVDFFNQDIQSRRWDQNMERKLKSSHVKNLMEALNHVTFAAVNSFKGSMYILQHTEIIHFLGFIDTVRGQIEAEHFNDIINIYFGTPEQTIEKYWHYLKRYPIRSLEEDKTEATKPTSCAQQLDKFKEDVETDINALISKAGMLYVLGLRIQLVHHLKRSIELNSFFSSFEEFLDICQLNLGILRVVSKPIIGVDNNLEYFAILLIQDINHSFSEVSLIQTLKQELLRVYRRCSPDLEVHITNFNMVLRTHETIAHQGDFFLSDFSIRNDQLVWKWIFGFLFYWESYQKIGIHFFEHIGQEYAHSSRKKHDLSYLKLNEPQEIYYPYLLKKLPRIKLVWSTTHLSSYAANYLEHVTVVYKEFLSTKKIHTLMELVVDIENFMLTLKEAAHIAFESSPSIRQQLMEYQIHHIEELATRPLLQFIQLLTRQQLIDELAHKLITSNRSKLLHYFLMIYQQKMNAVEKKAELEAILGLDISHNKGRNKLERLIADFIYHDELFEKKAIKTKPLLDPPSLQKDAQSSVAIKLIDIPRHKHRLEAVRRYLKSAMKSDVIVVHYQFSCVGVKQHKGLVVEEHNLAENKEHTLPQQALSKALYTMLHAGKRRMPLSQITAYLGYWEGTSMVEEDYTSFSANIYFVFKSNVLQKYEDLQDELSKAWQSACHKFFSSLSPEQAQQYNLIKQGLIYKASCLSLPVWYSSLSYDKNQLLLETINKKRKKEFIDHLSNFVVYKDVLNDKIYQDIPKWLIRGTESRVKKKTKQSK</sequence>
<dbReference type="AlphaFoldDB" id="A0A240E6Z1"/>
<dbReference type="RefSeq" id="WP_097078538.1">
    <property type="nucleotide sequence ID" value="NZ_BAABHT010000001.1"/>
</dbReference>
<dbReference type="EMBL" id="OANT01000003">
    <property type="protein sequence ID" value="SNX44271.1"/>
    <property type="molecule type" value="Genomic_DNA"/>
</dbReference>
<proteinExistence type="predicted"/>
<evidence type="ECO:0000313" key="1">
    <source>
        <dbReference type="EMBL" id="SNX44271.1"/>
    </source>
</evidence>
<name>A0A240E6Z1_9GAMM</name>
<gene>
    <name evidence="1" type="ORF">SAMN05421731_1032</name>
</gene>
<dbReference type="Proteomes" id="UP000219042">
    <property type="component" value="Unassembled WGS sequence"/>
</dbReference>
<evidence type="ECO:0000313" key="2">
    <source>
        <dbReference type="Proteomes" id="UP000219042"/>
    </source>
</evidence>
<organism evidence="1 2">
    <name type="scientific">Acinetobacter puyangensis</name>
    <dbReference type="NCBI Taxonomy" id="1096779"/>
    <lineage>
        <taxon>Bacteria</taxon>
        <taxon>Pseudomonadati</taxon>
        <taxon>Pseudomonadota</taxon>
        <taxon>Gammaproteobacteria</taxon>
        <taxon>Moraxellales</taxon>
        <taxon>Moraxellaceae</taxon>
        <taxon>Acinetobacter</taxon>
    </lineage>
</organism>
<accession>A0A240E6Z1</accession>